<dbReference type="EMBL" id="CP116805">
    <property type="protein sequence ID" value="WCL53251.1"/>
    <property type="molecule type" value="Genomic_DNA"/>
</dbReference>
<protein>
    <recommendedName>
        <fullName evidence="3">3-isopropylmalate dehydratase small subunit</fullName>
    </recommendedName>
</protein>
<sequence>MAFDVDAFRKDCLLRGLDQIGLTRVDEDAIAVYEYKQAQRFPWL</sequence>
<accession>A0AAF0BLK3</accession>
<gene>
    <name evidence="1" type="ORF">PH603_11965</name>
</gene>
<name>A0AAF0BLK3_9PROT</name>
<dbReference type="KEGG" id="gso:PH603_11965"/>
<proteinExistence type="predicted"/>
<dbReference type="AlphaFoldDB" id="A0AAF0BLK3"/>
<evidence type="ECO:0008006" key="3">
    <source>
        <dbReference type="Google" id="ProtNLM"/>
    </source>
</evidence>
<evidence type="ECO:0000313" key="2">
    <source>
        <dbReference type="Proteomes" id="UP001217500"/>
    </source>
</evidence>
<organism evidence="1 2">
    <name type="scientific">Gimibacter soli</name>
    <dbReference type="NCBI Taxonomy" id="3024400"/>
    <lineage>
        <taxon>Bacteria</taxon>
        <taxon>Pseudomonadati</taxon>
        <taxon>Pseudomonadota</taxon>
        <taxon>Alphaproteobacteria</taxon>
        <taxon>Kordiimonadales</taxon>
        <taxon>Temperatibacteraceae</taxon>
        <taxon>Gimibacter</taxon>
    </lineage>
</organism>
<dbReference type="RefSeq" id="WP_289502763.1">
    <property type="nucleotide sequence ID" value="NZ_CP116805.1"/>
</dbReference>
<dbReference type="Proteomes" id="UP001217500">
    <property type="component" value="Chromosome"/>
</dbReference>
<reference evidence="1" key="1">
    <citation type="submission" date="2023-01" db="EMBL/GenBank/DDBJ databases">
        <title>The genome sequence of Kordiimonadaceae bacterium 6D33.</title>
        <authorList>
            <person name="Liu Y."/>
        </authorList>
    </citation>
    <scope>NUCLEOTIDE SEQUENCE</scope>
    <source>
        <strain evidence="1">6D33</strain>
    </source>
</reference>
<keyword evidence="2" id="KW-1185">Reference proteome</keyword>
<evidence type="ECO:0000313" key="1">
    <source>
        <dbReference type="EMBL" id="WCL53251.1"/>
    </source>
</evidence>